<dbReference type="InterPro" id="IPR001130">
    <property type="entry name" value="TatD-like"/>
</dbReference>
<dbReference type="GO" id="GO:0005829">
    <property type="term" value="C:cytosol"/>
    <property type="evidence" value="ECO:0007669"/>
    <property type="project" value="TreeGrafter"/>
</dbReference>
<comment type="caution">
    <text evidence="2">The sequence shown here is derived from an EMBL/GenBank/DDBJ whole genome shotgun (WGS) entry which is preliminary data.</text>
</comment>
<evidence type="ECO:0000256" key="1">
    <source>
        <dbReference type="PIRSR" id="PIRSR005902-1"/>
    </source>
</evidence>
<feature type="binding site" evidence="1">
    <location>
        <position position="9"/>
    </location>
    <ligand>
        <name>a divalent metal cation</name>
        <dbReference type="ChEBI" id="CHEBI:60240"/>
        <label>1</label>
    </ligand>
</feature>
<organism evidence="2 3">
    <name type="scientific">Parathalassolituus penaei</name>
    <dbReference type="NCBI Taxonomy" id="2997323"/>
    <lineage>
        <taxon>Bacteria</taxon>
        <taxon>Pseudomonadati</taxon>
        <taxon>Pseudomonadota</taxon>
        <taxon>Gammaproteobacteria</taxon>
        <taxon>Oceanospirillales</taxon>
        <taxon>Oceanospirillaceae</taxon>
        <taxon>Parathalassolituus</taxon>
    </lineage>
</organism>
<reference evidence="2" key="1">
    <citation type="submission" date="2022-11" db="EMBL/GenBank/DDBJ databases">
        <title>Parathalassolutuus dongxingensis gen. nov., sp. nov., a novel member of family Oceanospirillaceae isolated from a coastal shrimp pond in Guangxi, China.</title>
        <authorList>
            <person name="Chen H."/>
        </authorList>
    </citation>
    <scope>NUCLEOTIDE SEQUENCE</scope>
    <source>
        <strain evidence="2">G-43</strain>
    </source>
</reference>
<feature type="binding site" evidence="1">
    <location>
        <position position="204"/>
    </location>
    <ligand>
        <name>a divalent metal cation</name>
        <dbReference type="ChEBI" id="CHEBI:60240"/>
        <label>1</label>
    </ligand>
</feature>
<sequence length="267" mass="29884">MSWFDSHCHFDFPVFDHDRELIWQHCQQLGISGLLIPGISRSQGVALEARCLNRPWCYALGLHPFFDHESTDLDWLQQALANASHRCVAVGETGLDWRKAEDKPQRQNQIVLLDAHIELASRYGLPLILHAVGAHDEAAARIKRAGFSGGGVIHAFSGSLPQARRYLDLGFRLGAGGLLSQPRARKLHEAVQQLPPSAWLLETDAPDMTPRFWAEARNTPASLPLLGQILARLWKLSLTDVQVLLLDNLRSTFPRLAQQAEFQPSKE</sequence>
<dbReference type="Pfam" id="PF01026">
    <property type="entry name" value="TatD_DNase"/>
    <property type="match status" value="1"/>
</dbReference>
<proteinExistence type="predicted"/>
<feature type="binding site" evidence="1">
    <location>
        <position position="130"/>
    </location>
    <ligand>
        <name>a divalent metal cation</name>
        <dbReference type="ChEBI" id="CHEBI:60240"/>
        <label>2</label>
    </ligand>
</feature>
<dbReference type="InterPro" id="IPR032466">
    <property type="entry name" value="Metal_Hydrolase"/>
</dbReference>
<dbReference type="SUPFAM" id="SSF51556">
    <property type="entry name" value="Metallo-dependent hydrolases"/>
    <property type="match status" value="1"/>
</dbReference>
<protein>
    <submittedName>
        <fullName evidence="2">TatD family hydrolase</fullName>
    </submittedName>
</protein>
<dbReference type="Gene3D" id="3.20.20.140">
    <property type="entry name" value="Metal-dependent hydrolases"/>
    <property type="match status" value="1"/>
</dbReference>
<dbReference type="GO" id="GO:0046872">
    <property type="term" value="F:metal ion binding"/>
    <property type="evidence" value="ECO:0007669"/>
    <property type="project" value="UniProtKB-KW"/>
</dbReference>
<evidence type="ECO:0000313" key="3">
    <source>
        <dbReference type="Proteomes" id="UP001150830"/>
    </source>
</evidence>
<dbReference type="RefSeq" id="WP_283175383.1">
    <property type="nucleotide sequence ID" value="NZ_JAPNOA010000059.1"/>
</dbReference>
<dbReference type="PANTHER" id="PTHR46124">
    <property type="entry name" value="D-AMINOACYL-TRNA DEACYLASE"/>
    <property type="match status" value="1"/>
</dbReference>
<name>A0A9X3IUA7_9GAMM</name>
<keyword evidence="1" id="KW-0479">Metal-binding</keyword>
<dbReference type="PIRSF" id="PIRSF005902">
    <property type="entry name" value="DNase_TatD"/>
    <property type="match status" value="1"/>
</dbReference>
<dbReference type="CDD" id="cd01310">
    <property type="entry name" value="TatD_DNAse"/>
    <property type="match status" value="1"/>
</dbReference>
<keyword evidence="3" id="KW-1185">Reference proteome</keyword>
<feature type="binding site" evidence="1">
    <location>
        <position position="7"/>
    </location>
    <ligand>
        <name>a divalent metal cation</name>
        <dbReference type="ChEBI" id="CHEBI:60240"/>
        <label>1</label>
    </ligand>
</feature>
<dbReference type="GO" id="GO:0016788">
    <property type="term" value="F:hydrolase activity, acting on ester bonds"/>
    <property type="evidence" value="ECO:0007669"/>
    <property type="project" value="InterPro"/>
</dbReference>
<gene>
    <name evidence="2" type="ORF">OUO13_18515</name>
</gene>
<dbReference type="PANTHER" id="PTHR46124:SF3">
    <property type="entry name" value="HYDROLASE"/>
    <property type="match status" value="1"/>
</dbReference>
<dbReference type="AlphaFoldDB" id="A0A9X3IUA7"/>
<dbReference type="EMBL" id="JAPNOA010000059">
    <property type="protein sequence ID" value="MCY0967175.1"/>
    <property type="molecule type" value="Genomic_DNA"/>
</dbReference>
<evidence type="ECO:0000313" key="2">
    <source>
        <dbReference type="EMBL" id="MCY0967175.1"/>
    </source>
</evidence>
<feature type="binding site" evidence="1">
    <location>
        <position position="92"/>
    </location>
    <ligand>
        <name>a divalent metal cation</name>
        <dbReference type="ChEBI" id="CHEBI:60240"/>
        <label>1</label>
    </ligand>
</feature>
<feature type="binding site" evidence="1">
    <location>
        <position position="154"/>
    </location>
    <ligand>
        <name>a divalent metal cation</name>
        <dbReference type="ChEBI" id="CHEBI:60240"/>
        <label>2</label>
    </ligand>
</feature>
<accession>A0A9X3IUA7</accession>
<dbReference type="Proteomes" id="UP001150830">
    <property type="component" value="Unassembled WGS sequence"/>
</dbReference>
<keyword evidence="2" id="KW-0378">Hydrolase</keyword>